<sequence length="127" mass="14248">MIVLSVDDSAIIRKIIRGAVEVLEGTLLEASDGEEALEIMDKHDGIDLILLDWNMPGMNGWELLNRIKSHPVYKYIPVMMVTTEGERENIVRAIRAGAVHYLVKPFTTEDLQKKILECLGRGDISSN</sequence>
<dbReference type="PANTHER" id="PTHR43228:SF1">
    <property type="entry name" value="TWO-COMPONENT RESPONSE REGULATOR ARR22"/>
    <property type="match status" value="1"/>
</dbReference>
<dbReference type="SUPFAM" id="SSF52172">
    <property type="entry name" value="CheY-like"/>
    <property type="match status" value="1"/>
</dbReference>
<protein>
    <recommendedName>
        <fullName evidence="1">Stage 0 sporulation protein A homolog</fullName>
    </recommendedName>
</protein>
<dbReference type="InterPro" id="IPR001789">
    <property type="entry name" value="Sig_transdc_resp-reg_receiver"/>
</dbReference>
<keyword evidence="6" id="KW-1185">Reference proteome</keyword>
<proteinExistence type="predicted"/>
<evidence type="ECO:0000259" key="4">
    <source>
        <dbReference type="PROSITE" id="PS50110"/>
    </source>
</evidence>
<feature type="modified residue" description="4-aspartylphosphate" evidence="3">
    <location>
        <position position="52"/>
    </location>
</feature>
<comment type="caution">
    <text evidence="5">The sequence shown here is derived from an EMBL/GenBank/DDBJ whole genome shotgun (WGS) entry which is preliminary data.</text>
</comment>
<reference evidence="5 6" key="1">
    <citation type="submission" date="2020-07" db="EMBL/GenBank/DDBJ databases">
        <title>Draft whole-genome sequence of Heliobacterium chlorum DSM 3682, type strain.</title>
        <authorList>
            <person name="Kyndt J.A."/>
            <person name="Meyer T.E."/>
            <person name="Imhoff J.F."/>
        </authorList>
    </citation>
    <scope>NUCLEOTIDE SEQUENCE [LARGE SCALE GENOMIC DNA]</scope>
    <source>
        <strain evidence="5 6">DSM 3682</strain>
    </source>
</reference>
<dbReference type="Gene3D" id="3.40.50.2300">
    <property type="match status" value="1"/>
</dbReference>
<dbReference type="PROSITE" id="PS50110">
    <property type="entry name" value="RESPONSE_REGULATORY"/>
    <property type="match status" value="1"/>
</dbReference>
<evidence type="ECO:0000256" key="1">
    <source>
        <dbReference type="ARBA" id="ARBA00018672"/>
    </source>
</evidence>
<evidence type="ECO:0000313" key="6">
    <source>
        <dbReference type="Proteomes" id="UP000617402"/>
    </source>
</evidence>
<dbReference type="InterPro" id="IPR011006">
    <property type="entry name" value="CheY-like_superfamily"/>
</dbReference>
<dbReference type="SMART" id="SM00448">
    <property type="entry name" value="REC"/>
    <property type="match status" value="1"/>
</dbReference>
<organism evidence="5 6">
    <name type="scientific">Heliobacterium chlorum</name>
    <dbReference type="NCBI Taxonomy" id="2698"/>
    <lineage>
        <taxon>Bacteria</taxon>
        <taxon>Bacillati</taxon>
        <taxon>Bacillota</taxon>
        <taxon>Clostridia</taxon>
        <taxon>Eubacteriales</taxon>
        <taxon>Heliobacteriaceae</taxon>
        <taxon>Heliobacterium</taxon>
    </lineage>
</organism>
<evidence type="ECO:0000313" key="5">
    <source>
        <dbReference type="EMBL" id="MBC9783606.1"/>
    </source>
</evidence>
<comment type="function">
    <text evidence="2">May play the central regulatory role in sporulation. It may be an element of the effector pathway responsible for the activation of sporulation genes in response to nutritional stress. Spo0A may act in concert with spo0H (a sigma factor) to control the expression of some genes that are critical to the sporulation process.</text>
</comment>
<name>A0ABR7T248_HELCL</name>
<evidence type="ECO:0000256" key="3">
    <source>
        <dbReference type="PROSITE-ProRule" id="PRU00169"/>
    </source>
</evidence>
<dbReference type="EMBL" id="JACVHF010000002">
    <property type="protein sequence ID" value="MBC9783606.1"/>
    <property type="molecule type" value="Genomic_DNA"/>
</dbReference>
<dbReference type="Pfam" id="PF00072">
    <property type="entry name" value="Response_reg"/>
    <property type="match status" value="1"/>
</dbReference>
<dbReference type="RefSeq" id="WP_188038757.1">
    <property type="nucleotide sequence ID" value="NZ_JACVHF010000002.1"/>
</dbReference>
<dbReference type="InterPro" id="IPR052048">
    <property type="entry name" value="ST_Response_Regulator"/>
</dbReference>
<dbReference type="Proteomes" id="UP000617402">
    <property type="component" value="Unassembled WGS sequence"/>
</dbReference>
<gene>
    <name evidence="5" type="ORF">H1S01_03640</name>
</gene>
<evidence type="ECO:0000256" key="2">
    <source>
        <dbReference type="ARBA" id="ARBA00024867"/>
    </source>
</evidence>
<accession>A0ABR7T248</accession>
<feature type="domain" description="Response regulatory" evidence="4">
    <location>
        <begin position="2"/>
        <end position="119"/>
    </location>
</feature>
<dbReference type="PANTHER" id="PTHR43228">
    <property type="entry name" value="TWO-COMPONENT RESPONSE REGULATOR"/>
    <property type="match status" value="1"/>
</dbReference>
<keyword evidence="3" id="KW-0597">Phosphoprotein</keyword>